<evidence type="ECO:0000313" key="1">
    <source>
        <dbReference type="EMBL" id="NKE68158.1"/>
    </source>
</evidence>
<proteinExistence type="predicted"/>
<dbReference type="Proteomes" id="UP000521868">
    <property type="component" value="Unassembled WGS sequence"/>
</dbReference>
<protein>
    <recommendedName>
        <fullName evidence="3">Gluconate 2-dehydrogenase subunit 3 family protein</fullName>
    </recommendedName>
</protein>
<reference evidence="1 2" key="1">
    <citation type="journal article" date="2020" name="Nature">
        <title>Bacterial chemolithoautotrophy via manganese oxidation.</title>
        <authorList>
            <person name="Yu H."/>
            <person name="Leadbetter J.R."/>
        </authorList>
    </citation>
    <scope>NUCLEOTIDE SEQUENCE [LARGE SCALE GENOMIC DNA]</scope>
    <source>
        <strain evidence="1 2">RBP-1</strain>
    </source>
</reference>
<dbReference type="AlphaFoldDB" id="A0A7X6DJ76"/>
<gene>
    <name evidence="1" type="ORF">RAMLITH_20235</name>
</gene>
<name>A0A7X6DJ76_9BURK</name>
<dbReference type="RefSeq" id="WP_168109285.1">
    <property type="nucleotide sequence ID" value="NZ_VTOX01000009.1"/>
</dbReference>
<organism evidence="1 2">
    <name type="scientific">Ramlibacter lithotrophicus</name>
    <dbReference type="NCBI Taxonomy" id="2606681"/>
    <lineage>
        <taxon>Bacteria</taxon>
        <taxon>Pseudomonadati</taxon>
        <taxon>Pseudomonadota</taxon>
        <taxon>Betaproteobacteria</taxon>
        <taxon>Burkholderiales</taxon>
        <taxon>Comamonadaceae</taxon>
        <taxon>Ramlibacter</taxon>
    </lineage>
</organism>
<sequence length="168" mass="17333">MRRRGLLTLGLVSAAVLALGGGALALLAPGLQDGKLSPRGRDVMAGIGRAMLDGSLPAGEPAVAAALEGLLARVDRLVASLPPHAQSELSQLLALLGSTGGRRALAGLGDDWHTAPVARRQEALQAMRISGVALRQQAYHALHEIVGSAYFSEPATWRALGYPGPLPI</sequence>
<comment type="caution">
    <text evidence="1">The sequence shown here is derived from an EMBL/GenBank/DDBJ whole genome shotgun (WGS) entry which is preliminary data.</text>
</comment>
<accession>A0A7X6DJ76</accession>
<evidence type="ECO:0008006" key="3">
    <source>
        <dbReference type="Google" id="ProtNLM"/>
    </source>
</evidence>
<dbReference type="EMBL" id="VTOX01000009">
    <property type="protein sequence ID" value="NKE68158.1"/>
    <property type="molecule type" value="Genomic_DNA"/>
</dbReference>
<keyword evidence="2" id="KW-1185">Reference proteome</keyword>
<evidence type="ECO:0000313" key="2">
    <source>
        <dbReference type="Proteomes" id="UP000521868"/>
    </source>
</evidence>